<dbReference type="Proteomes" id="UP000281406">
    <property type="component" value="Unassembled WGS sequence"/>
</dbReference>
<dbReference type="AlphaFoldDB" id="A0A3N0Z4G4"/>
<comment type="subcellular location">
    <subcellularLocation>
        <location evidence="1">Cell membrane</location>
        <topology evidence="1">Single-pass type II membrane protein</topology>
    </subcellularLocation>
</comment>
<keyword evidence="7" id="KW-1185">Reference proteome</keyword>
<dbReference type="InterPro" id="IPR016187">
    <property type="entry name" value="CTDL_fold"/>
</dbReference>
<dbReference type="EMBL" id="RJVU01010865">
    <property type="protein sequence ID" value="ROL53380.1"/>
    <property type="molecule type" value="Genomic_DNA"/>
</dbReference>
<evidence type="ECO:0000256" key="3">
    <source>
        <dbReference type="SAM" id="Coils"/>
    </source>
</evidence>
<evidence type="ECO:0000259" key="5">
    <source>
        <dbReference type="PROSITE" id="PS50041"/>
    </source>
</evidence>
<evidence type="ECO:0000313" key="7">
    <source>
        <dbReference type="Proteomes" id="UP000281406"/>
    </source>
</evidence>
<dbReference type="InterPro" id="IPR050828">
    <property type="entry name" value="C-type_lectin/matrix_domain"/>
</dbReference>
<protein>
    <submittedName>
        <fullName evidence="6">C-type lectin domain family 17, member A</fullName>
    </submittedName>
</protein>
<name>A0A3N0Z4G4_ANAGA</name>
<dbReference type="CDD" id="cd03590">
    <property type="entry name" value="CLECT_DC-SIGN_like"/>
    <property type="match status" value="1"/>
</dbReference>
<keyword evidence="4" id="KW-0472">Membrane</keyword>
<feature type="domain" description="C-type lectin" evidence="5">
    <location>
        <begin position="146"/>
        <end position="217"/>
    </location>
</feature>
<dbReference type="InterPro" id="IPR016186">
    <property type="entry name" value="C-type_lectin-like/link_sf"/>
</dbReference>
<accession>A0A3N0Z4G4</accession>
<keyword evidence="3" id="KW-0175">Coiled coil</keyword>
<dbReference type="Gene3D" id="3.10.100.10">
    <property type="entry name" value="Mannose-Binding Protein A, subunit A"/>
    <property type="match status" value="1"/>
</dbReference>
<dbReference type="InterPro" id="IPR033989">
    <property type="entry name" value="CD209-like_CTLD"/>
</dbReference>
<feature type="transmembrane region" description="Helical" evidence="4">
    <location>
        <begin position="51"/>
        <end position="74"/>
    </location>
</feature>
<dbReference type="PANTHER" id="PTHR45710">
    <property type="entry name" value="C-TYPE LECTIN DOMAIN-CONTAINING PROTEIN 180"/>
    <property type="match status" value="1"/>
</dbReference>
<dbReference type="GO" id="GO:0030246">
    <property type="term" value="F:carbohydrate binding"/>
    <property type="evidence" value="ECO:0007669"/>
    <property type="project" value="UniProtKB-KW"/>
</dbReference>
<dbReference type="OrthoDB" id="6133475at2759"/>
<dbReference type="GO" id="GO:0005886">
    <property type="term" value="C:plasma membrane"/>
    <property type="evidence" value="ECO:0007669"/>
    <property type="project" value="UniProtKB-SubCell"/>
</dbReference>
<keyword evidence="2 6" id="KW-0430">Lectin</keyword>
<evidence type="ECO:0000256" key="1">
    <source>
        <dbReference type="ARBA" id="ARBA00004401"/>
    </source>
</evidence>
<feature type="coiled-coil region" evidence="3">
    <location>
        <begin position="103"/>
        <end position="130"/>
    </location>
</feature>
<dbReference type="InterPro" id="IPR001304">
    <property type="entry name" value="C-type_lectin-like"/>
</dbReference>
<dbReference type="PROSITE" id="PS50041">
    <property type="entry name" value="C_TYPE_LECTIN_2"/>
    <property type="match status" value="1"/>
</dbReference>
<dbReference type="Gene3D" id="1.20.5.400">
    <property type="match status" value="1"/>
</dbReference>
<dbReference type="Pfam" id="PF00059">
    <property type="entry name" value="Lectin_C"/>
    <property type="match status" value="1"/>
</dbReference>
<evidence type="ECO:0000256" key="2">
    <source>
        <dbReference type="ARBA" id="ARBA00022734"/>
    </source>
</evidence>
<dbReference type="PANTHER" id="PTHR45710:SF8">
    <property type="entry name" value="RERATING FAMILY MEMBER 4"/>
    <property type="match status" value="1"/>
</dbReference>
<proteinExistence type="predicted"/>
<reference evidence="6 7" key="1">
    <citation type="submission" date="2018-10" db="EMBL/GenBank/DDBJ databases">
        <title>Genome assembly for a Yunnan-Guizhou Plateau 3E fish, Anabarilius grahami (Regan), and its evolutionary and genetic applications.</title>
        <authorList>
            <person name="Jiang W."/>
        </authorList>
    </citation>
    <scope>NUCLEOTIDE SEQUENCE [LARGE SCALE GENOMIC DNA]</scope>
    <source>
        <strain evidence="6">AG-KIZ</strain>
        <tissue evidence="6">Muscle</tissue>
    </source>
</reference>
<gene>
    <name evidence="6" type="ORF">DPX16_0396</name>
</gene>
<keyword evidence="4" id="KW-1133">Transmembrane helix</keyword>
<evidence type="ECO:0000313" key="6">
    <source>
        <dbReference type="EMBL" id="ROL53380.1"/>
    </source>
</evidence>
<organism evidence="6 7">
    <name type="scientific">Anabarilius grahami</name>
    <name type="common">Kanglang fish</name>
    <name type="synonym">Barilius grahami</name>
    <dbReference type="NCBI Taxonomy" id="495550"/>
    <lineage>
        <taxon>Eukaryota</taxon>
        <taxon>Metazoa</taxon>
        <taxon>Chordata</taxon>
        <taxon>Craniata</taxon>
        <taxon>Vertebrata</taxon>
        <taxon>Euteleostomi</taxon>
        <taxon>Actinopterygii</taxon>
        <taxon>Neopterygii</taxon>
        <taxon>Teleostei</taxon>
        <taxon>Ostariophysi</taxon>
        <taxon>Cypriniformes</taxon>
        <taxon>Xenocyprididae</taxon>
        <taxon>Xenocypridinae</taxon>
        <taxon>Xenocypridinae incertae sedis</taxon>
        <taxon>Anabarilius</taxon>
    </lineage>
</organism>
<evidence type="ECO:0000256" key="4">
    <source>
        <dbReference type="SAM" id="Phobius"/>
    </source>
</evidence>
<dbReference type="SUPFAM" id="SSF56436">
    <property type="entry name" value="C-type lectin-like"/>
    <property type="match status" value="1"/>
</dbReference>
<keyword evidence="4" id="KW-0812">Transmembrane</keyword>
<sequence>MHRKDGRTTDDIYENDDIIKGNIGKEITDSTQRNTSELAESDSVRIRSSRAALVCLMLLCVLLLTAVIVLGVYIHTKSTNYTEERDQLLTKITSLTKERGQLITNLTEERDQLIIQNGNLTKERDQLKSEKNKQICFDKVDGWTNYQYSVYFISSEKKNWTESRKYCTDRGADLIIINNRAEQNFVKNITSSADSVWIGLTDRDVEGTWKWVDGTSVTSG</sequence>
<comment type="caution">
    <text evidence="6">The sequence shown here is derived from an EMBL/GenBank/DDBJ whole genome shotgun (WGS) entry which is preliminary data.</text>
</comment>